<feature type="transmembrane region" description="Helical" evidence="1">
    <location>
        <begin position="132"/>
        <end position="154"/>
    </location>
</feature>
<sequence length="285" mass="34090">MIKQISDYSTLQWSAIFIGIISLMIVILLFQLRWSYLVFVKYVKMSRKIFNNQLNLENSPLINKKILFSYITLSVGCMLLIYFSSLLISYFLESNLVEKINIFSDFDIINVFIILSKFVIIPNTLWWSTAIFVIWLTTNFLSFIILIFCLFKVFQSVDSIAEKNRDKVEKHFKEIKEKFISNSEYKDFKLLYKNKNTFLSWRVKNTNAYFVKKIEKLKNSHRYSPEYDYRLSLLMLDYIHSWTFMFIAIEKKHKNYSFLINDKESIADDQLVKVLVENFFAVAYK</sequence>
<reference evidence="2" key="1">
    <citation type="submission" date="2022-08" db="EMBL/GenBank/DDBJ databases">
        <title>Complete genome sequence of Mycoplasma cottewii type strain VIS.</title>
        <authorList>
            <person name="Spergser J."/>
        </authorList>
    </citation>
    <scope>NUCLEOTIDE SEQUENCE</scope>
    <source>
        <strain evidence="2">VIS</strain>
    </source>
</reference>
<protein>
    <submittedName>
        <fullName evidence="2">Uncharacterized protein</fullName>
    </submittedName>
</protein>
<keyword evidence="1" id="KW-1133">Transmembrane helix</keyword>
<gene>
    <name evidence="2" type="ORF">NX779_04280</name>
</gene>
<feature type="transmembrane region" description="Helical" evidence="1">
    <location>
        <begin position="100"/>
        <end position="120"/>
    </location>
</feature>
<keyword evidence="1" id="KW-0812">Transmembrane</keyword>
<dbReference type="EMBL" id="CP103424">
    <property type="protein sequence ID" value="UWD34989.1"/>
    <property type="molecule type" value="Genomic_DNA"/>
</dbReference>
<proteinExistence type="predicted"/>
<evidence type="ECO:0000256" key="1">
    <source>
        <dbReference type="SAM" id="Phobius"/>
    </source>
</evidence>
<feature type="transmembrane region" description="Helical" evidence="1">
    <location>
        <begin position="67"/>
        <end position="88"/>
    </location>
</feature>
<keyword evidence="3" id="KW-1185">Reference proteome</keyword>
<dbReference type="Proteomes" id="UP001059819">
    <property type="component" value="Chromosome"/>
</dbReference>
<dbReference type="RefSeq" id="WP_259430150.1">
    <property type="nucleotide sequence ID" value="NZ_CP103424.1"/>
</dbReference>
<keyword evidence="1" id="KW-0472">Membrane</keyword>
<feature type="transmembrane region" description="Helical" evidence="1">
    <location>
        <begin position="15"/>
        <end position="39"/>
    </location>
</feature>
<organism evidence="2 3">
    <name type="scientific">Mycoplasma cottewii</name>
    <dbReference type="NCBI Taxonomy" id="51364"/>
    <lineage>
        <taxon>Bacteria</taxon>
        <taxon>Bacillati</taxon>
        <taxon>Mycoplasmatota</taxon>
        <taxon>Mollicutes</taxon>
        <taxon>Mycoplasmataceae</taxon>
        <taxon>Mycoplasma</taxon>
    </lineage>
</organism>
<accession>A0ABY5U120</accession>
<evidence type="ECO:0000313" key="2">
    <source>
        <dbReference type="EMBL" id="UWD34989.1"/>
    </source>
</evidence>
<evidence type="ECO:0000313" key="3">
    <source>
        <dbReference type="Proteomes" id="UP001059819"/>
    </source>
</evidence>
<name>A0ABY5U120_9MOLU</name>